<dbReference type="Proteomes" id="UP001237642">
    <property type="component" value="Unassembled WGS sequence"/>
</dbReference>
<dbReference type="PROSITE" id="PS51375">
    <property type="entry name" value="PPR"/>
    <property type="match status" value="4"/>
</dbReference>
<dbReference type="Gene3D" id="1.25.40.10">
    <property type="entry name" value="Tetratricopeptide repeat domain"/>
    <property type="match status" value="2"/>
</dbReference>
<evidence type="ECO:0000313" key="5">
    <source>
        <dbReference type="Proteomes" id="UP001237642"/>
    </source>
</evidence>
<protein>
    <submittedName>
        <fullName evidence="4">Pentatricopeptide repeat-containing protein</fullName>
    </submittedName>
</protein>
<dbReference type="GO" id="GO:0010019">
    <property type="term" value="P:chloroplast-nucleus signaling pathway"/>
    <property type="evidence" value="ECO:0007669"/>
    <property type="project" value="TreeGrafter"/>
</dbReference>
<comment type="similarity">
    <text evidence="1">Belongs to the PPR family. P subfamily.</text>
</comment>
<organism evidence="4 5">
    <name type="scientific">Heracleum sosnowskyi</name>
    <dbReference type="NCBI Taxonomy" id="360622"/>
    <lineage>
        <taxon>Eukaryota</taxon>
        <taxon>Viridiplantae</taxon>
        <taxon>Streptophyta</taxon>
        <taxon>Embryophyta</taxon>
        <taxon>Tracheophyta</taxon>
        <taxon>Spermatophyta</taxon>
        <taxon>Magnoliopsida</taxon>
        <taxon>eudicotyledons</taxon>
        <taxon>Gunneridae</taxon>
        <taxon>Pentapetalae</taxon>
        <taxon>asterids</taxon>
        <taxon>campanulids</taxon>
        <taxon>Apiales</taxon>
        <taxon>Apiaceae</taxon>
        <taxon>Apioideae</taxon>
        <taxon>apioid superclade</taxon>
        <taxon>Tordylieae</taxon>
        <taxon>Tordyliinae</taxon>
        <taxon>Heracleum</taxon>
    </lineage>
</organism>
<proteinExistence type="inferred from homology"/>
<dbReference type="GO" id="GO:0009507">
    <property type="term" value="C:chloroplast"/>
    <property type="evidence" value="ECO:0007669"/>
    <property type="project" value="TreeGrafter"/>
</dbReference>
<dbReference type="InterPro" id="IPR011990">
    <property type="entry name" value="TPR-like_helical_dom_sf"/>
</dbReference>
<dbReference type="AlphaFoldDB" id="A0AAD8MD35"/>
<comment type="caution">
    <text evidence="4">The sequence shown here is derived from an EMBL/GenBank/DDBJ whole genome shotgun (WGS) entry which is preliminary data.</text>
</comment>
<dbReference type="InterPro" id="IPR002885">
    <property type="entry name" value="PPR_rpt"/>
</dbReference>
<dbReference type="NCBIfam" id="TIGR00756">
    <property type="entry name" value="PPR"/>
    <property type="match status" value="3"/>
</dbReference>
<evidence type="ECO:0000256" key="3">
    <source>
        <dbReference type="PROSITE-ProRule" id="PRU00708"/>
    </source>
</evidence>
<name>A0AAD8MD35_9APIA</name>
<feature type="repeat" description="PPR" evidence="3">
    <location>
        <begin position="210"/>
        <end position="244"/>
    </location>
</feature>
<feature type="repeat" description="PPR" evidence="3">
    <location>
        <begin position="140"/>
        <end position="174"/>
    </location>
</feature>
<dbReference type="PANTHER" id="PTHR47936">
    <property type="entry name" value="PPR_LONG DOMAIN-CONTAINING PROTEIN"/>
    <property type="match status" value="1"/>
</dbReference>
<keyword evidence="5" id="KW-1185">Reference proteome</keyword>
<dbReference type="EMBL" id="JAUIZM010000008">
    <property type="protein sequence ID" value="KAK1368462.1"/>
    <property type="molecule type" value="Genomic_DNA"/>
</dbReference>
<evidence type="ECO:0000313" key="4">
    <source>
        <dbReference type="EMBL" id="KAK1368462.1"/>
    </source>
</evidence>
<dbReference type="GO" id="GO:0031930">
    <property type="term" value="P:mitochondria-nucleus signaling pathway"/>
    <property type="evidence" value="ECO:0007669"/>
    <property type="project" value="TreeGrafter"/>
</dbReference>
<feature type="repeat" description="PPR" evidence="3">
    <location>
        <begin position="175"/>
        <end position="209"/>
    </location>
</feature>
<evidence type="ECO:0000256" key="2">
    <source>
        <dbReference type="ARBA" id="ARBA00022737"/>
    </source>
</evidence>
<dbReference type="PANTHER" id="PTHR47936:SF5">
    <property type="entry name" value="PENTACOTRIPEPTIDE-REPEAT REGION OF PRORP DOMAIN-CONTAINING PROTEIN"/>
    <property type="match status" value="1"/>
</dbReference>
<dbReference type="Pfam" id="PF13041">
    <property type="entry name" value="PPR_2"/>
    <property type="match status" value="2"/>
</dbReference>
<accession>A0AAD8MD35</accession>
<gene>
    <name evidence="4" type="ORF">POM88_034554</name>
</gene>
<reference evidence="4" key="2">
    <citation type="submission" date="2023-05" db="EMBL/GenBank/DDBJ databases">
        <authorList>
            <person name="Schelkunov M.I."/>
        </authorList>
    </citation>
    <scope>NUCLEOTIDE SEQUENCE</scope>
    <source>
        <strain evidence="4">Hsosn_3</strain>
        <tissue evidence="4">Leaf</tissue>
    </source>
</reference>
<evidence type="ECO:0000256" key="1">
    <source>
        <dbReference type="ARBA" id="ARBA00007626"/>
    </source>
</evidence>
<reference evidence="4" key="1">
    <citation type="submission" date="2023-02" db="EMBL/GenBank/DDBJ databases">
        <title>Genome of toxic invasive species Heracleum sosnowskyi carries increased number of genes despite the absence of recent whole-genome duplications.</title>
        <authorList>
            <person name="Schelkunov M."/>
            <person name="Shtratnikova V."/>
            <person name="Makarenko M."/>
            <person name="Klepikova A."/>
            <person name="Omelchenko D."/>
            <person name="Novikova G."/>
            <person name="Obukhova E."/>
            <person name="Bogdanov V."/>
            <person name="Penin A."/>
            <person name="Logacheva M."/>
        </authorList>
    </citation>
    <scope>NUCLEOTIDE SEQUENCE</scope>
    <source>
        <strain evidence="4">Hsosn_3</strain>
        <tissue evidence="4">Leaf</tissue>
    </source>
</reference>
<sequence>MSSFTGRLHKFFSTAASATSDTVISATKQAIATTPKPTKPISQLGKLKLLAKNFKKSSKNPSFRFRIPYYESTVFRLAAAKQFLLIEDILEFQKQFEDITNERFTVRIISLYGKAGMFDNARKLEVLFRDLPEKLGIKPDRVSYNTLIKSYCVMGSLESAVGVVELMESNGLEPDLITFNTLFDALYRNKKMDDAEKLWVLMESKNVVANVRSYNPKLRALVADDRISEAVDLVEEMRAKEVMPDIYSFNALIQGFCTEKNFEQAKRWYEELVKCDVAPDRVTYEIMLPFVCDMANFDYAFQLCKDVLNSRHRVSVSVIQRVVDGLAKDLKTEEAKVLVDLANANNYFHYKLKLQAEGSCRGAKCQSFCYFSKIESIVKRDVELRAGGG</sequence>
<feature type="repeat" description="PPR" evidence="3">
    <location>
        <begin position="245"/>
        <end position="279"/>
    </location>
</feature>
<keyword evidence="2" id="KW-0677">Repeat</keyword>